<proteinExistence type="predicted"/>
<dbReference type="InterPro" id="IPR028082">
    <property type="entry name" value="Peripla_BP_I"/>
</dbReference>
<dbReference type="PROSITE" id="PS00981">
    <property type="entry name" value="G_PROTEIN_RECEP_F3_3"/>
    <property type="match status" value="1"/>
</dbReference>
<name>A0A430QCX7_SCHBO</name>
<feature type="transmembrane region" description="Helical" evidence="11">
    <location>
        <begin position="361"/>
        <end position="380"/>
    </location>
</feature>
<feature type="transmembrane region" description="Helical" evidence="11">
    <location>
        <begin position="272"/>
        <end position="293"/>
    </location>
</feature>
<dbReference type="InterPro" id="IPR000162">
    <property type="entry name" value="GPCR_3_mtglu_rcpt"/>
</dbReference>
<keyword evidence="14" id="KW-1185">Reference proteome</keyword>
<evidence type="ECO:0000313" key="14">
    <source>
        <dbReference type="Proteomes" id="UP000290809"/>
    </source>
</evidence>
<dbReference type="Proteomes" id="UP000290809">
    <property type="component" value="Unassembled WGS sequence"/>
</dbReference>
<evidence type="ECO:0000256" key="1">
    <source>
        <dbReference type="ARBA" id="ARBA00004651"/>
    </source>
</evidence>
<dbReference type="InterPro" id="IPR050726">
    <property type="entry name" value="mGluR"/>
</dbReference>
<dbReference type="InterPro" id="IPR038550">
    <property type="entry name" value="GPCR_3_9-Cys_sf"/>
</dbReference>
<dbReference type="CDD" id="cd15934">
    <property type="entry name" value="7tmC_mGluRs_group2_3"/>
    <property type="match status" value="1"/>
</dbReference>
<keyword evidence="6" id="KW-0297">G-protein coupled receptor</keyword>
<dbReference type="InterPro" id="IPR017978">
    <property type="entry name" value="GPCR_3_C"/>
</dbReference>
<feature type="non-terminal residue" evidence="13">
    <location>
        <position position="1"/>
    </location>
</feature>
<gene>
    <name evidence="13" type="ORF">DC041_0008355</name>
</gene>
<dbReference type="PRINTS" id="PR00593">
    <property type="entry name" value="MTABOTROPICR"/>
</dbReference>
<keyword evidence="7 11" id="KW-0472">Membrane</keyword>
<keyword evidence="4" id="KW-0732">Signal</keyword>
<feature type="transmembrane region" description="Helical" evidence="11">
    <location>
        <begin position="201"/>
        <end position="227"/>
    </location>
</feature>
<keyword evidence="5 11" id="KW-1133">Transmembrane helix</keyword>
<evidence type="ECO:0000256" key="4">
    <source>
        <dbReference type="ARBA" id="ARBA00022729"/>
    </source>
</evidence>
<dbReference type="STRING" id="6184.A0A430QCX7"/>
<dbReference type="GO" id="GO:0005886">
    <property type="term" value="C:plasma membrane"/>
    <property type="evidence" value="ECO:0007669"/>
    <property type="project" value="UniProtKB-SubCell"/>
</dbReference>
<evidence type="ECO:0000259" key="12">
    <source>
        <dbReference type="PROSITE" id="PS50259"/>
    </source>
</evidence>
<feature type="transmembrane region" description="Helical" evidence="11">
    <location>
        <begin position="392"/>
        <end position="416"/>
    </location>
</feature>
<dbReference type="PANTHER" id="PTHR24060">
    <property type="entry name" value="METABOTROPIC GLUTAMATE RECEPTOR"/>
    <property type="match status" value="1"/>
</dbReference>
<comment type="subcellular location">
    <subcellularLocation>
        <location evidence="1">Cell membrane</location>
        <topology evidence="1">Multi-pass membrane protein</topology>
    </subcellularLocation>
</comment>
<evidence type="ECO:0000256" key="2">
    <source>
        <dbReference type="ARBA" id="ARBA00022475"/>
    </source>
</evidence>
<evidence type="ECO:0000256" key="7">
    <source>
        <dbReference type="ARBA" id="ARBA00023136"/>
    </source>
</evidence>
<evidence type="ECO:0000256" key="8">
    <source>
        <dbReference type="ARBA" id="ARBA00023170"/>
    </source>
</evidence>
<keyword evidence="9" id="KW-0325">Glycoprotein</keyword>
<evidence type="ECO:0000256" key="5">
    <source>
        <dbReference type="ARBA" id="ARBA00022989"/>
    </source>
</evidence>
<dbReference type="SUPFAM" id="SSF53822">
    <property type="entry name" value="Periplasmic binding protein-like I"/>
    <property type="match status" value="1"/>
</dbReference>
<dbReference type="Gene3D" id="2.10.50.30">
    <property type="entry name" value="GPCR, family 3, nine cysteines domain"/>
    <property type="match status" value="1"/>
</dbReference>
<keyword evidence="10" id="KW-0807">Transducer</keyword>
<feature type="transmembrane region" description="Helical" evidence="11">
    <location>
        <begin position="239"/>
        <end position="260"/>
    </location>
</feature>
<feature type="transmembrane region" description="Helical" evidence="11">
    <location>
        <begin position="422"/>
        <end position="451"/>
    </location>
</feature>
<dbReference type="GO" id="GO:0004930">
    <property type="term" value="F:G protein-coupled receptor activity"/>
    <property type="evidence" value="ECO:0007669"/>
    <property type="project" value="UniProtKB-KW"/>
</dbReference>
<keyword evidence="2" id="KW-1003">Cell membrane</keyword>
<feature type="domain" description="G-protein coupled receptors family 3 profile" evidence="12">
    <location>
        <begin position="202"/>
        <end position="466"/>
    </location>
</feature>
<evidence type="ECO:0000256" key="6">
    <source>
        <dbReference type="ARBA" id="ARBA00023040"/>
    </source>
</evidence>
<organism evidence="13 14">
    <name type="scientific">Schistosoma bovis</name>
    <name type="common">Blood fluke</name>
    <dbReference type="NCBI Taxonomy" id="6184"/>
    <lineage>
        <taxon>Eukaryota</taxon>
        <taxon>Metazoa</taxon>
        <taxon>Spiralia</taxon>
        <taxon>Lophotrochozoa</taxon>
        <taxon>Platyhelminthes</taxon>
        <taxon>Trematoda</taxon>
        <taxon>Digenea</taxon>
        <taxon>Strigeidida</taxon>
        <taxon>Schistosomatoidea</taxon>
        <taxon>Schistosomatidae</taxon>
        <taxon>Schistosoma</taxon>
    </lineage>
</organism>
<evidence type="ECO:0000256" key="9">
    <source>
        <dbReference type="ARBA" id="ARBA00023180"/>
    </source>
</evidence>
<dbReference type="PROSITE" id="PS50259">
    <property type="entry name" value="G_PROTEIN_RECEP_F3_4"/>
    <property type="match status" value="1"/>
</dbReference>
<comment type="caution">
    <text evidence="13">The sequence shown here is derived from an EMBL/GenBank/DDBJ whole genome shotgun (WGS) entry which is preliminary data.</text>
</comment>
<evidence type="ECO:0000256" key="11">
    <source>
        <dbReference type="SAM" id="Phobius"/>
    </source>
</evidence>
<evidence type="ECO:0000256" key="3">
    <source>
        <dbReference type="ARBA" id="ARBA00022692"/>
    </source>
</evidence>
<evidence type="ECO:0000256" key="10">
    <source>
        <dbReference type="ARBA" id="ARBA00023224"/>
    </source>
</evidence>
<keyword evidence="8 13" id="KW-0675">Receptor</keyword>
<dbReference type="Pfam" id="PF00003">
    <property type="entry name" value="7tm_3"/>
    <property type="match status" value="1"/>
</dbReference>
<dbReference type="PRINTS" id="PR00248">
    <property type="entry name" value="GPCRMGR"/>
</dbReference>
<accession>A0A430QCX7</accession>
<dbReference type="AlphaFoldDB" id="A0A430QCX7"/>
<reference evidence="13 14" key="1">
    <citation type="journal article" date="2019" name="PLoS Pathog.">
        <title>Genome sequence of the bovine parasite Schistosoma bovis Tanzania.</title>
        <authorList>
            <person name="Oey H."/>
            <person name="Zakrzewski M."/>
            <person name="Gobert G."/>
            <person name="Gravermann K."/>
            <person name="Stoye J."/>
            <person name="Jones M."/>
            <person name="Mcmanus D."/>
            <person name="Krause L."/>
        </authorList>
    </citation>
    <scope>NUCLEOTIDE SEQUENCE [LARGE SCALE GENOMIC DNA]</scope>
    <source>
        <strain evidence="13 14">TAN1997</strain>
    </source>
</reference>
<dbReference type="FunFam" id="2.10.50.30:FF:000004">
    <property type="entry name" value="Taste receptor type 1 member 3-like protein"/>
    <property type="match status" value="1"/>
</dbReference>
<sequence length="824" mass="92866">QTPVDDCFNVSVLVILRNVDLLLIHVHVGGLHDRSIGSLRKYFISIAINLTTDFLSTLPSHLIFIFVKDNYGNYVAFDENGDGYGQYSIYNYARDPYTGQYHYRLVGDFQGGKLTMRARPIWPGGESKNFPVSQCSEECGFGEVRRLDKKQQCCWSCETCGVDQRVVNLTHCETCPFQHWPSKDKRTCELLELHYIDISTWFAIVPITFSSLGILITGGVILTWVFYSDTPLIRATGRELAYVQLAGCLVCYSCAFILIARPSIFTCSLQRILIGLGFAMMYASLLTKTNRIARIFDAAKRTTKRPVYISPRSQLAISGSLIALQLSLSAIWFGFDSPDTRIDEIRPGYLVLRCAMKDKSFLISLAYNMILIIVCTAYAVKTRQIPENFNESKFIGFTMYTTCIIWLAFLPMYYATISNHQIQIATLCISINLSASVMLCCLFFPKLYIIYLRPEKNVRRLTMNNMTAKQKFANLVKEKSSINVCVSSYASDNTSLTVSSSTKTGLQTDSDKGILTSPVNPTQSTVTSSNCLKLDNQFFNEPSRSNSSITQSVQVICNPIVSDYIASVTTTTTTPSIMKTSITLADDKQSSTYVNTLFINYLNQKQNDYLSNKSCNNFPTPTPLLLDNIPNRLSLINSVYCDEDNVTTEDEDNYTISAKTSFSTINSNKNKMSTIKMNNFITDHYNSTTINSNAMKINKTEQYSQGQNSEFNQLSNEYNHNQFNKISTLNNNNNISKYIPSQFTNRNLTSFSPTISLGSIESPNLSVPSSDLYNHSYCDDTIVQNSENNDSSYRDNESLFVRINKQKKTNSRNIDYTKQTVTAL</sequence>
<protein>
    <submittedName>
        <fullName evidence="13">Metabotropic glutamate receptor 2/3</fullName>
    </submittedName>
</protein>
<dbReference type="InterPro" id="IPR000337">
    <property type="entry name" value="GPCR_3"/>
</dbReference>
<dbReference type="InterPro" id="IPR017979">
    <property type="entry name" value="GPCR_3_CS"/>
</dbReference>
<evidence type="ECO:0000313" key="13">
    <source>
        <dbReference type="EMBL" id="RTG85568.1"/>
    </source>
</evidence>
<keyword evidence="3 11" id="KW-0812">Transmembrane</keyword>
<dbReference type="EMBL" id="QMKO01001949">
    <property type="protein sequence ID" value="RTG85568.1"/>
    <property type="molecule type" value="Genomic_DNA"/>
</dbReference>